<evidence type="ECO:0000313" key="1">
    <source>
        <dbReference type="EMBL" id="KAK2110270.1"/>
    </source>
</evidence>
<comment type="caution">
    <text evidence="1">The sequence shown here is derived from an EMBL/GenBank/DDBJ whole genome shotgun (WGS) entry which is preliminary data.</text>
</comment>
<proteinExistence type="predicted"/>
<evidence type="ECO:0000313" key="2">
    <source>
        <dbReference type="Proteomes" id="UP001266305"/>
    </source>
</evidence>
<name>A0ABQ9VLK8_SAGOE</name>
<organism evidence="1 2">
    <name type="scientific">Saguinus oedipus</name>
    <name type="common">Cotton-top tamarin</name>
    <name type="synonym">Oedipomidas oedipus</name>
    <dbReference type="NCBI Taxonomy" id="9490"/>
    <lineage>
        <taxon>Eukaryota</taxon>
        <taxon>Metazoa</taxon>
        <taxon>Chordata</taxon>
        <taxon>Craniata</taxon>
        <taxon>Vertebrata</taxon>
        <taxon>Euteleostomi</taxon>
        <taxon>Mammalia</taxon>
        <taxon>Eutheria</taxon>
        <taxon>Euarchontoglires</taxon>
        <taxon>Primates</taxon>
        <taxon>Haplorrhini</taxon>
        <taxon>Platyrrhini</taxon>
        <taxon>Cebidae</taxon>
        <taxon>Callitrichinae</taxon>
        <taxon>Saguinus</taxon>
    </lineage>
</organism>
<protein>
    <submittedName>
        <fullName evidence="1">Uncharacterized protein</fullName>
    </submittedName>
</protein>
<gene>
    <name evidence="1" type="ORF">P7K49_010016</name>
</gene>
<accession>A0ABQ9VLK8</accession>
<sequence>MKTVIHPVTDETCIAISSVADVEVLRGHSVKVPVLKHYTLLVETGSEAHSDGEVTAPSIPIAQEVPTGGAMWMPCTSSSCTSTSSHSLLTSDYQRGFLPQPKDLF</sequence>
<reference evidence="1 2" key="1">
    <citation type="submission" date="2023-05" db="EMBL/GenBank/DDBJ databases">
        <title>B98-5 Cell Line De Novo Hybrid Assembly: An Optical Mapping Approach.</title>
        <authorList>
            <person name="Kananen K."/>
            <person name="Auerbach J.A."/>
            <person name="Kautto E."/>
            <person name="Blachly J.S."/>
        </authorList>
    </citation>
    <scope>NUCLEOTIDE SEQUENCE [LARGE SCALE GENOMIC DNA]</scope>
    <source>
        <strain evidence="1">B95-8</strain>
        <tissue evidence="1">Cell line</tissue>
    </source>
</reference>
<dbReference type="EMBL" id="JASSZA010000005">
    <property type="protein sequence ID" value="KAK2110270.1"/>
    <property type="molecule type" value="Genomic_DNA"/>
</dbReference>
<dbReference type="Proteomes" id="UP001266305">
    <property type="component" value="Unassembled WGS sequence"/>
</dbReference>
<keyword evidence="2" id="KW-1185">Reference proteome</keyword>